<name>A0A9P8TSG6_9HYPO</name>
<comment type="caution">
    <text evidence="1">The sequence shown here is derived from an EMBL/GenBank/DDBJ whole genome shotgun (WGS) entry which is preliminary data.</text>
</comment>
<proteinExistence type="predicted"/>
<dbReference type="AlphaFoldDB" id="A0A9P8TSG6"/>
<evidence type="ECO:0000313" key="2">
    <source>
        <dbReference type="Proteomes" id="UP000827724"/>
    </source>
</evidence>
<keyword evidence="2" id="KW-1185">Reference proteome</keyword>
<evidence type="ECO:0000313" key="1">
    <source>
        <dbReference type="EMBL" id="KAH6606066.1"/>
    </source>
</evidence>
<protein>
    <submittedName>
        <fullName evidence="1">Uncharacterized protein</fullName>
    </submittedName>
</protein>
<accession>A0A9P8TSG6</accession>
<sequence length="79" mass="8292">MARPRRCGWKAADDEGPFLTSISRSVGSPGCWTLFQDLERRAGSRKSEPDAGRAEAEFSHANAAAAAAAFGATATPVPE</sequence>
<reference evidence="1" key="1">
    <citation type="submission" date="2021-08" db="EMBL/GenBank/DDBJ databases">
        <title>Chromosome-Level Trichoderma cornu-damae using Hi-C Data.</title>
        <authorList>
            <person name="Kim C.S."/>
        </authorList>
    </citation>
    <scope>NUCLEOTIDE SEQUENCE</scope>
    <source>
        <strain evidence="1">KA19-0412C</strain>
    </source>
</reference>
<dbReference type="Proteomes" id="UP000827724">
    <property type="component" value="Unassembled WGS sequence"/>
</dbReference>
<organism evidence="1 2">
    <name type="scientific">Trichoderma cornu-damae</name>
    <dbReference type="NCBI Taxonomy" id="654480"/>
    <lineage>
        <taxon>Eukaryota</taxon>
        <taxon>Fungi</taxon>
        <taxon>Dikarya</taxon>
        <taxon>Ascomycota</taxon>
        <taxon>Pezizomycotina</taxon>
        <taxon>Sordariomycetes</taxon>
        <taxon>Hypocreomycetidae</taxon>
        <taxon>Hypocreales</taxon>
        <taxon>Hypocreaceae</taxon>
        <taxon>Trichoderma</taxon>
    </lineage>
</organism>
<dbReference type="EMBL" id="JAIWOZ010000004">
    <property type="protein sequence ID" value="KAH6606066.1"/>
    <property type="molecule type" value="Genomic_DNA"/>
</dbReference>
<gene>
    <name evidence="1" type="ORF">Trco_005219</name>
</gene>